<dbReference type="Pfam" id="PF02358">
    <property type="entry name" value="Trehalose_PPase"/>
    <property type="match status" value="1"/>
</dbReference>
<dbReference type="PANTHER" id="PTHR43768">
    <property type="entry name" value="TREHALOSE 6-PHOSPHATE PHOSPHATASE"/>
    <property type="match status" value="1"/>
</dbReference>
<dbReference type="PANTHER" id="PTHR43768:SF3">
    <property type="entry name" value="TREHALOSE 6-PHOSPHATE PHOSPHATASE"/>
    <property type="match status" value="1"/>
</dbReference>
<comment type="caution">
    <text evidence="4">The sequence shown here is derived from an EMBL/GenBank/DDBJ whole genome shotgun (WGS) entry which is preliminary data.</text>
</comment>
<dbReference type="Proteomes" id="UP001501074">
    <property type="component" value="Unassembled WGS sequence"/>
</dbReference>
<sequence length="237" mass="25146">MDFDGVLSPIVDDPAASRLPADLAPTLERLVKRLDVVALLSGRPVDFLAERVPVPGLVLLGSYGLERRVDGSTVVRPDVAAWLARVREAEALLTEQLAPVPGVHIEVKSVAVAVHWRNAADRATVGQLVNEVVARVAASTGLGQEPGKLVQELRPPLPVDKGTSLRELIDDQRLDVVAYAGDDKGDLPAFAAVTAADGYPLVVHGHETAPEVAAVAGTHFEGPEDFASWLEELSQAD</sequence>
<evidence type="ECO:0000256" key="3">
    <source>
        <dbReference type="RuleBase" id="RU361117"/>
    </source>
</evidence>
<comment type="catalytic activity">
    <reaction evidence="3">
        <text>alpha,alpha-trehalose 6-phosphate + H2O = alpha,alpha-trehalose + phosphate</text>
        <dbReference type="Rhea" id="RHEA:23420"/>
        <dbReference type="ChEBI" id="CHEBI:15377"/>
        <dbReference type="ChEBI" id="CHEBI:16551"/>
        <dbReference type="ChEBI" id="CHEBI:43474"/>
        <dbReference type="ChEBI" id="CHEBI:58429"/>
        <dbReference type="EC" id="3.1.3.12"/>
    </reaction>
</comment>
<gene>
    <name evidence="4" type="primary">otsB</name>
    <name evidence="4" type="ORF">GCM10022223_16780</name>
</gene>
<dbReference type="NCBIfam" id="TIGR00685">
    <property type="entry name" value="T6PP"/>
    <property type="match status" value="1"/>
</dbReference>
<dbReference type="InterPro" id="IPR036412">
    <property type="entry name" value="HAD-like_sf"/>
</dbReference>
<keyword evidence="3" id="KW-0479">Metal-binding</keyword>
<accession>A0ABP6Z9Q1</accession>
<dbReference type="InterPro" id="IPR023214">
    <property type="entry name" value="HAD_sf"/>
</dbReference>
<keyword evidence="1 3" id="KW-0378">Hydrolase</keyword>
<comment type="function">
    <text evidence="2 3">Removes the phosphate from trehalose 6-phosphate to produce free trehalose.</text>
</comment>
<keyword evidence="3" id="KW-0460">Magnesium</keyword>
<protein>
    <recommendedName>
        <fullName evidence="3">Trehalose 6-phosphate phosphatase</fullName>
        <ecNumber evidence="3">3.1.3.12</ecNumber>
    </recommendedName>
</protein>
<dbReference type="Gene3D" id="3.30.70.1020">
    <property type="entry name" value="Trehalose-6-phosphate phosphatase related protein, domain 2"/>
    <property type="match status" value="1"/>
</dbReference>
<dbReference type="SUPFAM" id="SSF56784">
    <property type="entry name" value="HAD-like"/>
    <property type="match status" value="1"/>
</dbReference>
<reference evidence="5" key="1">
    <citation type="journal article" date="2019" name="Int. J. Syst. Evol. Microbiol.">
        <title>The Global Catalogue of Microorganisms (GCM) 10K type strain sequencing project: providing services to taxonomists for standard genome sequencing and annotation.</title>
        <authorList>
            <consortium name="The Broad Institute Genomics Platform"/>
            <consortium name="The Broad Institute Genome Sequencing Center for Infectious Disease"/>
            <person name="Wu L."/>
            <person name="Ma J."/>
        </authorList>
    </citation>
    <scope>NUCLEOTIDE SEQUENCE [LARGE SCALE GENOMIC DNA]</scope>
    <source>
        <strain evidence="5">JCM 16902</strain>
    </source>
</reference>
<keyword evidence="5" id="KW-1185">Reference proteome</keyword>
<evidence type="ECO:0000256" key="1">
    <source>
        <dbReference type="ARBA" id="ARBA00022801"/>
    </source>
</evidence>
<evidence type="ECO:0000313" key="5">
    <source>
        <dbReference type="Proteomes" id="UP001501074"/>
    </source>
</evidence>
<proteinExistence type="inferred from homology"/>
<dbReference type="RefSeq" id="WP_231485227.1">
    <property type="nucleotide sequence ID" value="NZ_BAAAZO010000002.1"/>
</dbReference>
<evidence type="ECO:0000313" key="4">
    <source>
        <dbReference type="EMBL" id="GAA3601675.1"/>
    </source>
</evidence>
<dbReference type="InterPro" id="IPR003337">
    <property type="entry name" value="Trehalose_PPase"/>
</dbReference>
<name>A0ABP6Z9Q1_9ACTN</name>
<comment type="cofactor">
    <cofactor evidence="3">
        <name>Mg(2+)</name>
        <dbReference type="ChEBI" id="CHEBI:18420"/>
    </cofactor>
</comment>
<comment type="similarity">
    <text evidence="3">Belongs to the trehalose phosphatase family.</text>
</comment>
<comment type="pathway">
    <text evidence="3">Glycan biosynthesis; trehalose biosynthesis.</text>
</comment>
<evidence type="ECO:0000256" key="2">
    <source>
        <dbReference type="ARBA" id="ARBA00024179"/>
    </source>
</evidence>
<dbReference type="Gene3D" id="3.40.50.1000">
    <property type="entry name" value="HAD superfamily/HAD-like"/>
    <property type="match status" value="1"/>
</dbReference>
<organism evidence="4 5">
    <name type="scientific">Kineosporia mesophila</name>
    <dbReference type="NCBI Taxonomy" id="566012"/>
    <lineage>
        <taxon>Bacteria</taxon>
        <taxon>Bacillati</taxon>
        <taxon>Actinomycetota</taxon>
        <taxon>Actinomycetes</taxon>
        <taxon>Kineosporiales</taxon>
        <taxon>Kineosporiaceae</taxon>
        <taxon>Kineosporia</taxon>
    </lineage>
</organism>
<dbReference type="EMBL" id="BAAAZO010000002">
    <property type="protein sequence ID" value="GAA3601675.1"/>
    <property type="molecule type" value="Genomic_DNA"/>
</dbReference>
<dbReference type="EC" id="3.1.3.12" evidence="3"/>
<dbReference type="InterPro" id="IPR044651">
    <property type="entry name" value="OTSB-like"/>
</dbReference>